<evidence type="ECO:0000256" key="1">
    <source>
        <dbReference type="SAM" id="SignalP"/>
    </source>
</evidence>
<keyword evidence="2" id="KW-0378">Hydrolase</keyword>
<dbReference type="EMBL" id="FUWP01000004">
    <property type="protein sequence ID" value="SKA08251.1"/>
    <property type="molecule type" value="Genomic_DNA"/>
</dbReference>
<feature type="signal peptide" evidence="1">
    <location>
        <begin position="1"/>
        <end position="23"/>
    </location>
</feature>
<proteinExistence type="predicted"/>
<keyword evidence="2" id="KW-0269">Exonuclease</keyword>
<dbReference type="RefSeq" id="WP_080174013.1">
    <property type="nucleotide sequence ID" value="NZ_AP024855.1"/>
</dbReference>
<gene>
    <name evidence="2" type="ORF">CZ814_01119</name>
</gene>
<dbReference type="NCBIfam" id="NF033681">
    <property type="entry name" value="ExeM_NucH_DNase"/>
    <property type="match status" value="1"/>
</dbReference>
<dbReference type="InterPro" id="IPR047971">
    <property type="entry name" value="ExeM-like"/>
</dbReference>
<keyword evidence="2" id="KW-0540">Nuclease</keyword>
<dbReference type="PANTHER" id="PTHR42834">
    <property type="entry name" value="ENDONUCLEASE/EXONUCLEASE/PHOSPHATASE FAMILY PROTEIN (AFU_ORTHOLOGUE AFUA_3G09210)"/>
    <property type="match status" value="1"/>
</dbReference>
<protein>
    <submittedName>
        <fullName evidence="2">Endonuclease/Exonuclease/phosphatase family protein</fullName>
    </submittedName>
</protein>
<dbReference type="CDD" id="cd04486">
    <property type="entry name" value="YhcR_OBF_like"/>
    <property type="match status" value="1"/>
</dbReference>
<organism evidence="2 3">
    <name type="scientific">Photobacterium toruni</name>
    <dbReference type="NCBI Taxonomy" id="1935446"/>
    <lineage>
        <taxon>Bacteria</taxon>
        <taxon>Pseudomonadati</taxon>
        <taxon>Pseudomonadota</taxon>
        <taxon>Gammaproteobacteria</taxon>
        <taxon>Vibrionales</taxon>
        <taxon>Vibrionaceae</taxon>
        <taxon>Photobacterium</taxon>
    </lineage>
</organism>
<evidence type="ECO:0000313" key="2">
    <source>
        <dbReference type="EMBL" id="SKA08251.1"/>
    </source>
</evidence>
<accession>A0A1T4QXR1</accession>
<dbReference type="InterPro" id="IPR036691">
    <property type="entry name" value="Endo/exonu/phosph_ase_sf"/>
</dbReference>
<dbReference type="InterPro" id="IPR020008">
    <property type="entry name" value="GlyGly_CTERM"/>
</dbReference>
<dbReference type="SUPFAM" id="SSF56219">
    <property type="entry name" value="DNase I-like"/>
    <property type="match status" value="1"/>
</dbReference>
<dbReference type="GO" id="GO:0004527">
    <property type="term" value="F:exonuclease activity"/>
    <property type="evidence" value="ECO:0007669"/>
    <property type="project" value="UniProtKB-KW"/>
</dbReference>
<dbReference type="GO" id="GO:0004519">
    <property type="term" value="F:endonuclease activity"/>
    <property type="evidence" value="ECO:0007669"/>
    <property type="project" value="UniProtKB-KW"/>
</dbReference>
<sequence length="1042" mass="113769">MKNKSLSLLALAVGAAISSSSYASINNVFISEYVEGSSNNKAIEITNIGDTDYTFADNIKLYYDGGKHQNDVQKADGSSVIQGLTVPAGKAIVVIHGDASQELKNAVIANKSSYVVAGTYDEVKYNSLNFTGDDAIYLGTSKTDIHDIIGVGGSDWGKDTTFRRVETAVAPQSIYNGENWVSLPKDDFSGLGDATLATQPDKVLPCTDAEGISRKLIGEVQGDSYRSPLIADGKYKSDAEYLVTGVVSAVTTGLEKGFYLFDDDGVNTTSNGVFIQTNKLPNTDLVGQEICVRGFVEEDYGMTKVVATDDLWEVVNANAGKPAAIDLVKIPADGDSFQATLERHEGVLVRLPADIVLEQEDDQTMRISRTFSFDYSTYRNNLVLAFERPNFQPNQHNVAGSDTSKQQANDNNDRRLYVETDSKAADGVIPFYPDFTEDPVNNPLRINDSIVGLEGVLSYSKNNFRLIAQNTITAADVIRHQPRQDTPEVNDKTEHHSFDVRLATLNVLNYFNSPFGGDDNPLSSNRGADSESEFERQQAKIVEAIYGLDADIIGLMEIENNGYGSAGAISRLVKTVNLKYDRENPSDQGKPDHIDNRYAFIGIDSNGDTIVDELDTFGGDAITSGMLYRPARVSLEKVKQVLMPSQQAPIITDKNGIALVDSKGMVRESGKNYQRDMLAASFIVNNTGKRLTVGVNHLKSKGSTCWEDWQGWETWENFDSVKGKVKDDDFQGSCENFRVAAAYEIGKQMEKWGGDRVILGDLNSYGQEDALLVLTNNPTGKTLKAARDTFIGKIPQFGSEGGVVTNSYGYINAVEMMSENKEYAGYSYSYNDEIGSLDHILVSPSLKDHVLDATDWHINAAESTLFDYNEEYKGGNADLLYSADAYRSSDHDPAILSLAYRYNQAGEVPLQMLLDGSRLSVPYTLPATAQARDIATIAISPTPENMTQVSLPKVALQQDGAQTIMFDVNGLKAGNYTFTLSLTRSTTKAVVTDAMQTIDVNVTKRDGFKSEVITPPNDGSGGSLGIFSLLSLLGLGLFRRKH</sequence>
<dbReference type="Gene3D" id="3.60.10.10">
    <property type="entry name" value="Endonuclease/exonuclease/phosphatase"/>
    <property type="match status" value="1"/>
</dbReference>
<dbReference type="AlphaFoldDB" id="A0A1T4QXR1"/>
<dbReference type="NCBIfam" id="TIGR03501">
    <property type="entry name" value="GlyGly_CTERM"/>
    <property type="match status" value="1"/>
</dbReference>
<evidence type="ECO:0000313" key="3">
    <source>
        <dbReference type="Proteomes" id="UP000191116"/>
    </source>
</evidence>
<dbReference type="OrthoDB" id="9800417at2"/>
<feature type="chain" id="PRO_5010575728" evidence="1">
    <location>
        <begin position="24"/>
        <end position="1042"/>
    </location>
</feature>
<dbReference type="Proteomes" id="UP000191116">
    <property type="component" value="Unassembled WGS sequence"/>
</dbReference>
<name>A0A1T4QXR1_9GAMM</name>
<dbReference type="PANTHER" id="PTHR42834:SF1">
    <property type="entry name" value="ENDONUCLEASE_EXONUCLEASE_PHOSPHATASE FAMILY PROTEIN (AFU_ORTHOLOGUE AFUA_3G09210)"/>
    <property type="match status" value="1"/>
</dbReference>
<reference evidence="2 3" key="1">
    <citation type="submission" date="2017-02" db="EMBL/GenBank/DDBJ databases">
        <authorList>
            <person name="Peterson S.W."/>
        </authorList>
    </citation>
    <scope>NUCLEOTIDE SEQUENCE [LARGE SCALE GENOMIC DNA]</scope>
    <source>
        <strain evidence="2 3">CECT 9189</strain>
    </source>
</reference>
<keyword evidence="2" id="KW-0255">Endonuclease</keyword>
<keyword evidence="1" id="KW-0732">Signal</keyword>